<keyword evidence="2" id="KW-1003">Cell membrane</keyword>
<dbReference type="EMBL" id="CP002156">
    <property type="protein sequence ID" value="ADM08275.1"/>
    <property type="molecule type" value="Genomic_DNA"/>
</dbReference>
<evidence type="ECO:0000256" key="1">
    <source>
        <dbReference type="ARBA" id="ARBA00003787"/>
    </source>
</evidence>
<dbReference type="GO" id="GO:0043190">
    <property type="term" value="C:ATP-binding cassette (ABC) transporter complex"/>
    <property type="evidence" value="ECO:0007669"/>
    <property type="project" value="InterPro"/>
</dbReference>
<evidence type="ECO:0000313" key="3">
    <source>
        <dbReference type="EMBL" id="ADM08275.1"/>
    </source>
</evidence>
<dbReference type="Proteomes" id="UP000001302">
    <property type="component" value="Chromosome"/>
</dbReference>
<feature type="transmembrane region" description="Helical" evidence="2">
    <location>
        <begin position="317"/>
        <end position="337"/>
    </location>
</feature>
<dbReference type="RefSeq" id="WP_013299249.1">
    <property type="nucleotide sequence ID" value="NC_014414.1"/>
</dbReference>
<accession>E0TB71</accession>
<feature type="transmembrane region" description="Helical" evidence="2">
    <location>
        <begin position="218"/>
        <end position="242"/>
    </location>
</feature>
<dbReference type="GO" id="GO:0005548">
    <property type="term" value="F:phospholipid transporter activity"/>
    <property type="evidence" value="ECO:0007669"/>
    <property type="project" value="TreeGrafter"/>
</dbReference>
<comment type="subcellular location">
    <subcellularLocation>
        <location evidence="2">Cell inner membrane</location>
        <topology evidence="2">Multi-pass membrane protein</topology>
    </subcellularLocation>
</comment>
<dbReference type="Pfam" id="PF02405">
    <property type="entry name" value="MlaE"/>
    <property type="match status" value="1"/>
</dbReference>
<proteinExistence type="inferred from homology"/>
<evidence type="ECO:0008006" key="5">
    <source>
        <dbReference type="Google" id="ProtNLM"/>
    </source>
</evidence>
<keyword evidence="2" id="KW-0997">Cell inner membrane</keyword>
<dbReference type="PANTHER" id="PTHR30188">
    <property type="entry name" value="ABC TRANSPORTER PERMEASE PROTEIN-RELATED"/>
    <property type="match status" value="1"/>
</dbReference>
<protein>
    <recommendedName>
        <fullName evidence="5">ABC transporter permease</fullName>
    </recommendedName>
</protein>
<organism evidence="3 4">
    <name type="scientific">Parvularcula bermudensis (strain ATCC BAA-594 / HTCC2503 / KCTC 12087)</name>
    <dbReference type="NCBI Taxonomy" id="314260"/>
    <lineage>
        <taxon>Bacteria</taxon>
        <taxon>Pseudomonadati</taxon>
        <taxon>Pseudomonadota</taxon>
        <taxon>Alphaproteobacteria</taxon>
        <taxon>Parvularculales</taxon>
        <taxon>Parvularculaceae</taxon>
        <taxon>Parvularcula</taxon>
    </lineage>
</organism>
<dbReference type="STRING" id="314260.PB2503_00972"/>
<name>E0TB71_PARBH</name>
<dbReference type="eggNOG" id="COG0767">
    <property type="taxonomic scope" value="Bacteria"/>
</dbReference>
<gene>
    <name evidence="3" type="ordered locus">PB2503_00972</name>
</gene>
<dbReference type="KEGG" id="pbr:PB2503_00972"/>
<evidence type="ECO:0000313" key="4">
    <source>
        <dbReference type="Proteomes" id="UP000001302"/>
    </source>
</evidence>
<reference evidence="3 4" key="2">
    <citation type="journal article" date="2011" name="J. Bacteriol.">
        <title>Complete genome sequence of strain HTCC2503T of Parvularcula bermudensis, the type species of the order "Parvularculales" in the class Alphaproteobacteria.</title>
        <authorList>
            <person name="Oh H.M."/>
            <person name="Kang I."/>
            <person name="Vergin K.L."/>
            <person name="Kang D."/>
            <person name="Rhee K.H."/>
            <person name="Giovannoni S.J."/>
            <person name="Cho J.C."/>
        </authorList>
    </citation>
    <scope>NUCLEOTIDE SEQUENCE [LARGE SCALE GENOMIC DNA]</scope>
    <source>
        <strain evidence="4">ATCC BAA-594 / HTCC2503 / KCTC 12087</strain>
    </source>
</reference>
<keyword evidence="2" id="KW-0472">Membrane</keyword>
<feature type="transmembrane region" description="Helical" evidence="2">
    <location>
        <begin position="357"/>
        <end position="376"/>
    </location>
</feature>
<keyword evidence="2" id="KW-1133">Transmembrane helix</keyword>
<dbReference type="NCBIfam" id="TIGR00056">
    <property type="entry name" value="MlaE family lipid ABC transporter permease subunit"/>
    <property type="match status" value="1"/>
</dbReference>
<reference evidence="4" key="1">
    <citation type="submission" date="2010-08" db="EMBL/GenBank/DDBJ databases">
        <title>Genome sequence of Parvularcula bermudensis HTCC2503.</title>
        <authorList>
            <person name="Kang D.-M."/>
            <person name="Oh H.-M."/>
            <person name="Cho J.-C."/>
        </authorList>
    </citation>
    <scope>NUCLEOTIDE SEQUENCE [LARGE SCALE GENOMIC DNA]</scope>
    <source>
        <strain evidence="4">ATCC BAA-594 / HTCC2503 / KCTC 12087</strain>
    </source>
</reference>
<dbReference type="InterPro" id="IPR003453">
    <property type="entry name" value="ABC_MlaE_roteobac"/>
</dbReference>
<feature type="transmembrane region" description="Helical" evidence="2">
    <location>
        <begin position="268"/>
        <end position="297"/>
    </location>
</feature>
<sequence length="380" mass="40651">MTIASFDLSGSATEKRFIPKGEWTLRGGLTKIDSKIRALNFGPREDLAEIDLSQIEALDTAGALMLQRLRHRCMGEGRPQAIATLTGMTDPQHELMERMAAHIADCEGDPPRRKSFILLLNRVGQGTIAVGNEGLAILSFVGSVVARLAGTIMSPARFRLTATVAHMEEAGLNSTLIVGLMSFLIGAVVAFMGARVLSEFGAEVFSVELVGISVLREFGVLLTAILIAGRSGSAFTASIGSMKLREEIDAMRALGISPLDALILPRTIALVLTLPVLAFLAGFLGLLGGGVVGWLALDIPPQLFIGRLQEIVTVENLFVGLVKAPFFAFVIAVVGCYHGMSVENSAEELGRRTTMAVVQSLFLVILLDALFAMLFLELDI</sequence>
<dbReference type="OrthoDB" id="9805022at2"/>
<keyword evidence="4" id="KW-1185">Reference proteome</keyword>
<comment type="function">
    <text evidence="1">Could be part of an ABC transporter complex.</text>
</comment>
<evidence type="ECO:0000256" key="2">
    <source>
        <dbReference type="RuleBase" id="RU362044"/>
    </source>
</evidence>
<keyword evidence="2" id="KW-0812">Transmembrane</keyword>
<dbReference type="PANTHER" id="PTHR30188:SF3">
    <property type="entry name" value="ABC TRANSPORTER PERMEASE"/>
    <property type="match status" value="1"/>
</dbReference>
<dbReference type="InterPro" id="IPR030802">
    <property type="entry name" value="Permease_MalE"/>
</dbReference>
<feature type="transmembrane region" description="Helical" evidence="2">
    <location>
        <begin position="176"/>
        <end position="198"/>
    </location>
</feature>
<comment type="similarity">
    <text evidence="2">Belongs to the MlaE permease family.</text>
</comment>
<dbReference type="HOGENOM" id="CLU_045686_0_0_5"/>
<dbReference type="AlphaFoldDB" id="E0TB71"/>